<gene>
    <name evidence="1" type="ORF">NF556_20470</name>
</gene>
<proteinExistence type="predicted"/>
<reference evidence="1" key="1">
    <citation type="submission" date="2022-06" db="EMBL/GenBank/DDBJ databases">
        <title>Ornithinimicrobium HY1793.</title>
        <authorList>
            <person name="Huang Y."/>
        </authorList>
    </citation>
    <scope>NUCLEOTIDE SEQUENCE</scope>
    <source>
        <strain evidence="1">HY1793</strain>
    </source>
</reference>
<sequence length="171" mass="19068">MAPPEQGDEAAQLRGYVDFLRDSLRMKAEGLTAKQLHTRHEPSALTLGGLLKHLAFVEHWWFSCVLHGRDFAEPWASVDWDADEDWDYNSAAANTPAELFALFDATIAESDRITDEALATPEGLDTIAVRHPADEDPVNLRYILLHMIEEHGRHAGHADLIRESIDGSTGE</sequence>
<dbReference type="InterPro" id="IPR034660">
    <property type="entry name" value="DinB/YfiT-like"/>
</dbReference>
<organism evidence="1 2">
    <name type="scientific">Ornithinimicrobium faecis</name>
    <dbReference type="NCBI Taxonomy" id="2934158"/>
    <lineage>
        <taxon>Bacteria</taxon>
        <taxon>Bacillati</taxon>
        <taxon>Actinomycetota</taxon>
        <taxon>Actinomycetes</taxon>
        <taxon>Micrococcales</taxon>
        <taxon>Ornithinimicrobiaceae</taxon>
        <taxon>Ornithinimicrobium</taxon>
    </lineage>
</organism>
<dbReference type="Pfam" id="PF04978">
    <property type="entry name" value="MST"/>
    <property type="match status" value="1"/>
</dbReference>
<evidence type="ECO:0000313" key="2">
    <source>
        <dbReference type="Proteomes" id="UP001056455"/>
    </source>
</evidence>
<name>A0ABY4YT28_9MICO</name>
<protein>
    <submittedName>
        <fullName evidence="1">DinB family protein</fullName>
    </submittedName>
</protein>
<dbReference type="RefSeq" id="WP_252593077.1">
    <property type="nucleotide sequence ID" value="NZ_CP099489.1"/>
</dbReference>
<dbReference type="Proteomes" id="UP001056455">
    <property type="component" value="Chromosome"/>
</dbReference>
<accession>A0ABY4YT28</accession>
<dbReference type="SUPFAM" id="SSF109854">
    <property type="entry name" value="DinB/YfiT-like putative metalloenzymes"/>
    <property type="match status" value="1"/>
</dbReference>
<evidence type="ECO:0000313" key="1">
    <source>
        <dbReference type="EMBL" id="USQ79929.1"/>
    </source>
</evidence>
<dbReference type="Gene3D" id="1.20.120.450">
    <property type="entry name" value="dinb family like domain"/>
    <property type="match status" value="1"/>
</dbReference>
<dbReference type="InterPro" id="IPR007061">
    <property type="entry name" value="MST-like"/>
</dbReference>
<dbReference type="EMBL" id="CP099489">
    <property type="protein sequence ID" value="USQ79929.1"/>
    <property type="molecule type" value="Genomic_DNA"/>
</dbReference>
<keyword evidence="2" id="KW-1185">Reference proteome</keyword>